<name>A0A9D9H978_9SPIR</name>
<sequence>MAEKYTIQTSFAGGYLDPVLQGTGLTTQYKISCKKLVNFLPDSRGYLFRRPGTRYGGLQFASSSCRMRTVRASDGLLVVIFVDKAVYLYSNRYSIYFSLESPYGAEDLNGLNMAEINHSLYILHKDYRPYVLEAIGTDSTTGDIQFQRKANYDALGVETAKELSEEEMIVFGQWQLKPVEFVGDVDFVSDAFHPTVQCFKQGRWFLSGSLAKPTTIYASRSPDYSVDAGNITEHDTKQFRFNDFTLKEESLTRVYQYLKKTTTYESAGSELITKVEYDDSASRTDVLPYDPTEAIPEDEQESSTVMYDADGEPTTLETERVRTEVVTSATTYRVTTTVLDSHAIELIESDLFGSRINFLYPQTRLLVGTLKEVRIDSGDIITPATFDTFPTISGSTSGVQPVSWRNFTFYTTSDRRRVMAAYYDDTAGGYLAVDVSQTATSLFSSPIREMAVMEGILEVLWILLEDGSLLSCTLSGNSFGWAEHVLGGNAEIVSMSIYHDDDDTDALYLVTDHGHADENNIPILYLEVLEIEDLTHQENFHLLDAYVDLSLPESASAIDLTHNRYEFLEGDTLQYSVNHWASQPFEFDGMTVPITAPGEKKVTLGFPIAAEAILLPQDIQLGNGNVMMMHKAIFACAVRLYRSGGGKFCYLRDGQNEGEMEFQQLMKTGDEAKDTPPYFTGIVKLDTPSSVSEETCPCFFIDVPMPLTIQAFQSGYRIQEA</sequence>
<evidence type="ECO:0000313" key="1">
    <source>
        <dbReference type="EMBL" id="MBO8442619.1"/>
    </source>
</evidence>
<dbReference type="AlphaFoldDB" id="A0A9D9H978"/>
<reference evidence="1" key="1">
    <citation type="submission" date="2020-10" db="EMBL/GenBank/DDBJ databases">
        <authorList>
            <person name="Gilroy R."/>
        </authorList>
    </citation>
    <scope>NUCLEOTIDE SEQUENCE</scope>
    <source>
        <strain evidence="1">11167</strain>
    </source>
</reference>
<dbReference type="EMBL" id="JADIMU010000016">
    <property type="protein sequence ID" value="MBO8442619.1"/>
    <property type="molecule type" value="Genomic_DNA"/>
</dbReference>
<accession>A0A9D9H978</accession>
<dbReference type="Proteomes" id="UP000823633">
    <property type="component" value="Unassembled WGS sequence"/>
</dbReference>
<protein>
    <submittedName>
        <fullName evidence="1">Uncharacterized protein</fullName>
    </submittedName>
</protein>
<gene>
    <name evidence="1" type="ORF">IAC42_02505</name>
</gene>
<evidence type="ECO:0000313" key="2">
    <source>
        <dbReference type="Proteomes" id="UP000823633"/>
    </source>
</evidence>
<reference evidence="1" key="2">
    <citation type="journal article" date="2021" name="PeerJ">
        <title>Extensive microbial diversity within the chicken gut microbiome revealed by metagenomics and culture.</title>
        <authorList>
            <person name="Gilroy R."/>
            <person name="Ravi A."/>
            <person name="Getino M."/>
            <person name="Pursley I."/>
            <person name="Horton D.L."/>
            <person name="Alikhan N.F."/>
            <person name="Baker D."/>
            <person name="Gharbi K."/>
            <person name="Hall N."/>
            <person name="Watson M."/>
            <person name="Adriaenssens E.M."/>
            <person name="Foster-Nyarko E."/>
            <person name="Jarju S."/>
            <person name="Secka A."/>
            <person name="Antonio M."/>
            <person name="Oren A."/>
            <person name="Chaudhuri R.R."/>
            <person name="La Ragione R."/>
            <person name="Hildebrand F."/>
            <person name="Pallen M.J."/>
        </authorList>
    </citation>
    <scope>NUCLEOTIDE SEQUENCE</scope>
    <source>
        <strain evidence="1">11167</strain>
    </source>
</reference>
<comment type="caution">
    <text evidence="1">The sequence shown here is derived from an EMBL/GenBank/DDBJ whole genome shotgun (WGS) entry which is preliminary data.</text>
</comment>
<organism evidence="1 2">
    <name type="scientific">Candidatus Aphodenecus pullistercoris</name>
    <dbReference type="NCBI Taxonomy" id="2840669"/>
    <lineage>
        <taxon>Bacteria</taxon>
        <taxon>Pseudomonadati</taxon>
        <taxon>Spirochaetota</taxon>
        <taxon>Spirochaetia</taxon>
        <taxon>Spirochaetales</taxon>
        <taxon>Candidatus Aphodenecus</taxon>
    </lineage>
</organism>
<proteinExistence type="predicted"/>